<feature type="region of interest" description="Disordered" evidence="1">
    <location>
        <begin position="439"/>
        <end position="464"/>
    </location>
</feature>
<proteinExistence type="predicted"/>
<dbReference type="EMBL" id="JAFIQS010000007">
    <property type="protein sequence ID" value="KAG5167128.1"/>
    <property type="molecule type" value="Genomic_DNA"/>
</dbReference>
<accession>A0A8H7XWW1</accession>
<feature type="region of interest" description="Disordered" evidence="1">
    <location>
        <begin position="1"/>
        <end position="23"/>
    </location>
</feature>
<name>A0A8H7XWW1_PSICU</name>
<sequence>MSRASTTKKRRYSTAGTPSTKTTSVSRLNELLADALFIAENIDPDELKGPDSRKAIKLARSILQALPVENFVKSIGYNDHKRSLNEKIRALQKHCKRDWKDGYERQSEMMSEISEEIVQWLPELWRVMAEEEADPELIRPSLVLCSTIVGDIWSCKSRAEYGDQRFDINISGSSGESIYKVSGGIGDMLVWMWRELLVISGSRKIAIDGILDDIEQFEKTDKVFGLLQQFPANGEQPEGNKFWDKHWNQSMKDFSTQLCERQYQERIAEFQKSPTIGLYRRLVSQYPTLKKQLITFVRENAFSKYPAISYSDAAEIFMECKQTKALLRILDITTYSSTMSDTTLRAIVKYLSTQTSKEIRARGLKILEFGLKRAKDSVWNSIDEVFPGLDNATDWLEFELDDMYVTDSESDDGEEPGHPRRLKDETKLKPVLRKFANIASDYPDGEDGPLNRDSNPMKGYDSDDSDYEEAKQAISPNLAKGIQDWVALLGAWPDNAEKAEVWDKVKCSDMDPWIVIDGALEELANRYVELMCRA</sequence>
<dbReference type="OrthoDB" id="3051453at2759"/>
<reference evidence="2" key="1">
    <citation type="submission" date="2021-02" db="EMBL/GenBank/DDBJ databases">
        <title>Psilocybe cubensis genome.</title>
        <authorList>
            <person name="Mckernan K.J."/>
            <person name="Crawford S."/>
            <person name="Trippe A."/>
            <person name="Kane L.T."/>
            <person name="Mclaughlin S."/>
        </authorList>
    </citation>
    <scope>NUCLEOTIDE SEQUENCE [LARGE SCALE GENOMIC DNA]</scope>
    <source>
        <strain evidence="2">MGC-MH-2018</strain>
    </source>
</reference>
<comment type="caution">
    <text evidence="2">The sequence shown here is derived from an EMBL/GenBank/DDBJ whole genome shotgun (WGS) entry which is preliminary data.</text>
</comment>
<organism evidence="2">
    <name type="scientific">Psilocybe cubensis</name>
    <name type="common">Psychedelic mushroom</name>
    <name type="synonym">Stropharia cubensis</name>
    <dbReference type="NCBI Taxonomy" id="181762"/>
    <lineage>
        <taxon>Eukaryota</taxon>
        <taxon>Fungi</taxon>
        <taxon>Dikarya</taxon>
        <taxon>Basidiomycota</taxon>
        <taxon>Agaricomycotina</taxon>
        <taxon>Agaricomycetes</taxon>
        <taxon>Agaricomycetidae</taxon>
        <taxon>Agaricales</taxon>
        <taxon>Agaricineae</taxon>
        <taxon>Strophariaceae</taxon>
        <taxon>Psilocybe</taxon>
    </lineage>
</organism>
<evidence type="ECO:0000313" key="2">
    <source>
        <dbReference type="EMBL" id="KAG5167128.1"/>
    </source>
</evidence>
<protein>
    <submittedName>
        <fullName evidence="2">Uncharacterized protein</fullName>
    </submittedName>
</protein>
<feature type="compositionally biased region" description="Basic residues" evidence="1">
    <location>
        <begin position="1"/>
        <end position="12"/>
    </location>
</feature>
<dbReference type="AlphaFoldDB" id="A0A8H7XWW1"/>
<evidence type="ECO:0000256" key="1">
    <source>
        <dbReference type="SAM" id="MobiDB-lite"/>
    </source>
</evidence>
<gene>
    <name evidence="2" type="ORF">JR316_007466</name>
</gene>
<feature type="compositionally biased region" description="Polar residues" evidence="1">
    <location>
        <begin position="14"/>
        <end position="23"/>
    </location>
</feature>